<sequence>MIQNRLLALPPAGNLWRTEQLLDLGYGSRAIRALLDAGGLVRLRHGCYIRASLWNAQPPDARSRQLIFAHAHGTRTTSTGSFLYSHTSAARLRRLYLWDVDDAIHLLQKVHPSNERHGKDVRCHTRPFAEHDIDVVNGLRTTSLERTIADCAMLLGYRQALILTDHGLRLGADAAVLQAMADALDGRRGIRTFRRVLATADPRSESPGETLARELILRLRIKPPEPQLEVSSRAGRHRLDFAWKEEKIALEFDGRTKYFDYRPTAEVIFEERRREKALMDEGWRFVRVEWQHLFREQEFKSRLLRALTGRSGA</sequence>
<evidence type="ECO:0000313" key="1">
    <source>
        <dbReference type="EMBL" id="RKR18838.1"/>
    </source>
</evidence>
<organism evidence="1 2">
    <name type="scientific">Arthrobacter oryzae</name>
    <dbReference type="NCBI Taxonomy" id="409290"/>
    <lineage>
        <taxon>Bacteria</taxon>
        <taxon>Bacillati</taxon>
        <taxon>Actinomycetota</taxon>
        <taxon>Actinomycetes</taxon>
        <taxon>Micrococcales</taxon>
        <taxon>Micrococcaceae</taxon>
        <taxon>Arthrobacter</taxon>
    </lineage>
</organism>
<protein>
    <submittedName>
        <fullName evidence="1">Putative AbiEi antitoxin of type IV toxin-antitoxin system</fullName>
    </submittedName>
</protein>
<dbReference type="Proteomes" id="UP000276055">
    <property type="component" value="Unassembled WGS sequence"/>
</dbReference>
<evidence type="ECO:0000313" key="2">
    <source>
        <dbReference type="Proteomes" id="UP000276055"/>
    </source>
</evidence>
<name>A0A495EPD1_9MICC</name>
<dbReference type="OrthoDB" id="5517693at2"/>
<dbReference type="AlphaFoldDB" id="A0A495EPD1"/>
<reference evidence="1 2" key="1">
    <citation type="submission" date="2018-10" db="EMBL/GenBank/DDBJ databases">
        <title>Genomic Encyclopedia of Type Strains, Phase IV (KMG-IV): sequencing the most valuable type-strain genomes for metagenomic binning, comparative biology and taxonomic classification.</title>
        <authorList>
            <person name="Goeker M."/>
        </authorList>
    </citation>
    <scope>NUCLEOTIDE SEQUENCE [LARGE SCALE GENOMIC DNA]</scope>
    <source>
        <strain evidence="1 2">DSM 25586</strain>
    </source>
</reference>
<accession>A0A495EPD1</accession>
<comment type="caution">
    <text evidence="1">The sequence shown here is derived from an EMBL/GenBank/DDBJ whole genome shotgun (WGS) entry which is preliminary data.</text>
</comment>
<gene>
    <name evidence="1" type="ORF">C8D78_2579</name>
</gene>
<dbReference type="Gene3D" id="3.40.960.10">
    <property type="entry name" value="VSR Endonuclease"/>
    <property type="match status" value="1"/>
</dbReference>
<proteinExistence type="predicted"/>
<dbReference type="RefSeq" id="WP_120954256.1">
    <property type="nucleotide sequence ID" value="NZ_RBIR01000005.1"/>
</dbReference>
<dbReference type="EMBL" id="RBIR01000005">
    <property type="protein sequence ID" value="RKR18838.1"/>
    <property type="molecule type" value="Genomic_DNA"/>
</dbReference>